<reference evidence="2" key="1">
    <citation type="submission" date="2017-03" db="EMBL/GenBank/DDBJ databases">
        <title>Phytopthora megakarya and P. palmivora, two closely related causual agents of cacao black pod achieved similar genome size and gene model numbers by different mechanisms.</title>
        <authorList>
            <person name="Ali S."/>
            <person name="Shao J."/>
            <person name="Larry D.J."/>
            <person name="Kronmiller B."/>
            <person name="Shen D."/>
            <person name="Strem M.D."/>
            <person name="Melnick R.L."/>
            <person name="Guiltinan M.J."/>
            <person name="Tyler B.M."/>
            <person name="Meinhardt L.W."/>
            <person name="Bailey B.A."/>
        </authorList>
    </citation>
    <scope>NUCLEOTIDE SEQUENCE [LARGE SCALE GENOMIC DNA]</scope>
    <source>
        <strain evidence="2">zdho120</strain>
    </source>
</reference>
<name>A0A225UNQ8_9STRA</name>
<organism evidence="1 2">
    <name type="scientific">Phytophthora megakarya</name>
    <dbReference type="NCBI Taxonomy" id="4795"/>
    <lineage>
        <taxon>Eukaryota</taxon>
        <taxon>Sar</taxon>
        <taxon>Stramenopiles</taxon>
        <taxon>Oomycota</taxon>
        <taxon>Peronosporomycetes</taxon>
        <taxon>Peronosporales</taxon>
        <taxon>Peronosporaceae</taxon>
        <taxon>Phytophthora</taxon>
    </lineage>
</organism>
<dbReference type="AlphaFoldDB" id="A0A225UNQ8"/>
<protein>
    <submittedName>
        <fullName evidence="1">Uncharacterized protein</fullName>
    </submittedName>
</protein>
<dbReference type="EMBL" id="NBNE01014085">
    <property type="protein sequence ID" value="OWY94618.1"/>
    <property type="molecule type" value="Genomic_DNA"/>
</dbReference>
<dbReference type="Proteomes" id="UP000198211">
    <property type="component" value="Unassembled WGS sequence"/>
</dbReference>
<keyword evidence="2" id="KW-1185">Reference proteome</keyword>
<evidence type="ECO:0000313" key="1">
    <source>
        <dbReference type="EMBL" id="OWY94618.1"/>
    </source>
</evidence>
<accession>A0A225UNQ8</accession>
<sequence>ALQLNRFPPVLRFPHEKKDSLLSTWLSYPTFTWVPECKTVTRKASCIVEGCSCVPAVKEYNHRTVHDIEHKTLLYFARYACTGLKKGKTFSTIDDEYISSSNDTLVAFPYLLTYQTGISLQMFDLVYDSMLTSRGIYGAVRNVTRRRQQRYYHIVTQAALTVKERRQEGCSYSPPMLESIELYMTKNACIDFSNVLGDIKLSSVRVSSSVWENGIAVNLQQIRGGDLFVPDNCRVGKSRL</sequence>
<gene>
    <name evidence="1" type="ORF">PHMEG_00035600</name>
</gene>
<comment type="caution">
    <text evidence="1">The sequence shown here is derived from an EMBL/GenBank/DDBJ whole genome shotgun (WGS) entry which is preliminary data.</text>
</comment>
<dbReference type="OrthoDB" id="124847at2759"/>
<evidence type="ECO:0000313" key="2">
    <source>
        <dbReference type="Proteomes" id="UP000198211"/>
    </source>
</evidence>
<feature type="non-terminal residue" evidence="1">
    <location>
        <position position="1"/>
    </location>
</feature>
<proteinExistence type="predicted"/>